<dbReference type="RefSeq" id="WP_139927020.1">
    <property type="nucleotide sequence ID" value="NZ_CP040915.1"/>
</dbReference>
<feature type="domain" description="TadE-like" evidence="3">
    <location>
        <begin position="38"/>
        <end position="80"/>
    </location>
</feature>
<evidence type="ECO:0000313" key="5">
    <source>
        <dbReference type="Proteomes" id="UP000314616"/>
    </source>
</evidence>
<feature type="transmembrane region" description="Helical" evidence="2">
    <location>
        <begin position="46"/>
        <end position="66"/>
    </location>
</feature>
<gene>
    <name evidence="4" type="ORF">FE374_02090</name>
</gene>
<dbReference type="NCBIfam" id="NF041390">
    <property type="entry name" value="TadE_Rv3655c"/>
    <property type="match status" value="1"/>
</dbReference>
<evidence type="ECO:0000256" key="2">
    <source>
        <dbReference type="SAM" id="Phobius"/>
    </source>
</evidence>
<keyword evidence="2" id="KW-0472">Membrane</keyword>
<name>A0A5B8BZ78_9MICO</name>
<keyword evidence="2" id="KW-0812">Transmembrane</keyword>
<proteinExistence type="predicted"/>
<protein>
    <submittedName>
        <fullName evidence="4">Pilus assembly protein TadE</fullName>
    </submittedName>
</protein>
<dbReference type="KEGG" id="gyu:FE374_02090"/>
<dbReference type="Proteomes" id="UP000314616">
    <property type="component" value="Chromosome"/>
</dbReference>
<keyword evidence="2" id="KW-1133">Transmembrane helix</keyword>
<feature type="region of interest" description="Disordered" evidence="1">
    <location>
        <begin position="1"/>
        <end position="36"/>
    </location>
</feature>
<reference evidence="4 5" key="1">
    <citation type="submission" date="2019-05" db="EMBL/GenBank/DDBJ databases">
        <title>Georgenia *** sp. nov., and Georgenia *** sp. nov., isolated from the intestinal contents of plateau pika (Ochotona curzoniae) in the Qinghai-Tibet plateau of China.</title>
        <authorList>
            <person name="Tian Z."/>
        </authorList>
    </citation>
    <scope>NUCLEOTIDE SEQUENCE [LARGE SCALE GENOMIC DNA]</scope>
    <source>
        <strain evidence="4 5">Z443</strain>
    </source>
</reference>
<dbReference type="Pfam" id="PF07811">
    <property type="entry name" value="TadE"/>
    <property type="match status" value="1"/>
</dbReference>
<dbReference type="EMBL" id="CP040915">
    <property type="protein sequence ID" value="QDC23578.1"/>
    <property type="molecule type" value="Genomic_DNA"/>
</dbReference>
<evidence type="ECO:0000259" key="3">
    <source>
        <dbReference type="Pfam" id="PF07811"/>
    </source>
</evidence>
<accession>A0A5B8BZ78</accession>
<evidence type="ECO:0000256" key="1">
    <source>
        <dbReference type="SAM" id="MobiDB-lite"/>
    </source>
</evidence>
<sequence>MTASSPAVGGLACPPPGGRSQAATHAPRDRGHGRRERGGVTAELAIVLPGVVLLLLALLTAASAALTQVRVADAARAGARAVALGEPHTVIIDMTARLAGEGASVRVASDGPFVVVEVARDLPGPLRLTDLVARATARAVPEPGAP</sequence>
<evidence type="ECO:0000313" key="4">
    <source>
        <dbReference type="EMBL" id="QDC23578.1"/>
    </source>
</evidence>
<organism evidence="4 5">
    <name type="scientific">Georgenia yuyongxinii</name>
    <dbReference type="NCBI Taxonomy" id="2589797"/>
    <lineage>
        <taxon>Bacteria</taxon>
        <taxon>Bacillati</taxon>
        <taxon>Actinomycetota</taxon>
        <taxon>Actinomycetes</taxon>
        <taxon>Micrococcales</taxon>
        <taxon>Bogoriellaceae</taxon>
        <taxon>Georgenia</taxon>
    </lineage>
</organism>
<dbReference type="InterPro" id="IPR049790">
    <property type="entry name" value="Rv3655c/TadE"/>
</dbReference>
<dbReference type="AlphaFoldDB" id="A0A5B8BZ78"/>
<dbReference type="InterPro" id="IPR012495">
    <property type="entry name" value="TadE-like_dom"/>
</dbReference>